<evidence type="ECO:0000313" key="1">
    <source>
        <dbReference type="EMBL" id="QNO17272.1"/>
    </source>
</evidence>
<dbReference type="Proteomes" id="UP000516046">
    <property type="component" value="Chromosome"/>
</dbReference>
<reference evidence="1 2" key="1">
    <citation type="submission" date="2020-08" db="EMBL/GenBank/DDBJ databases">
        <authorList>
            <person name="Ren C."/>
            <person name="Gu Y."/>
            <person name="Xu Y."/>
        </authorList>
    </citation>
    <scope>NUCLEOTIDE SEQUENCE [LARGE SCALE GENOMIC DNA]</scope>
    <source>
        <strain evidence="1 2">LBM18003</strain>
    </source>
</reference>
<name>A0A7G9WF10_9FIRM</name>
<dbReference type="InterPro" id="IPR029062">
    <property type="entry name" value="Class_I_gatase-like"/>
</dbReference>
<protein>
    <recommendedName>
        <fullName evidence="3">Alpha-L-rhamnosidase</fullName>
    </recommendedName>
</protein>
<organism evidence="1 2">
    <name type="scientific">Caproicibacterium amylolyticum</name>
    <dbReference type="NCBI Taxonomy" id="2766537"/>
    <lineage>
        <taxon>Bacteria</taxon>
        <taxon>Bacillati</taxon>
        <taxon>Bacillota</taxon>
        <taxon>Clostridia</taxon>
        <taxon>Eubacteriales</taxon>
        <taxon>Oscillospiraceae</taxon>
        <taxon>Caproicibacterium</taxon>
    </lineage>
</organism>
<dbReference type="KEGG" id="caml:H6X83_09970"/>
<dbReference type="Gene3D" id="3.40.50.880">
    <property type="match status" value="1"/>
</dbReference>
<dbReference type="EMBL" id="CP060696">
    <property type="protein sequence ID" value="QNO17272.1"/>
    <property type="molecule type" value="Genomic_DNA"/>
</dbReference>
<dbReference type="RefSeq" id="WP_212506340.1">
    <property type="nucleotide sequence ID" value="NZ_CP060696.1"/>
</dbReference>
<dbReference type="CDD" id="cd03143">
    <property type="entry name" value="A4_beta-galactosidase_middle_domain"/>
    <property type="match status" value="1"/>
</dbReference>
<accession>A0A7G9WF10</accession>
<sequence length="1036" mass="116872">MDKIQEPLDAAAFCRPPMQFRGVPFFAWNCKLDRALLLREIDCFREMGFGGFCIHVRTGLATPYMGTEFMATVRQCEVYGKERGMRTWLYDEDRWPSGAAGGEVTKNPELRSRHLLFTRVPYGGDTSALPPLPYSRAGNARTENGKLMCRYDISFLPDGTLRSAKKLAPEETAQGTAWYAYLETQAPEAWYNNQTYIDVLNPKATEAFLAKTHELYKKLLGAEFGAAVPAIFCDEPQTPRRLCLPESFAFADVTLPWTERLAQLYEQEYSANLWDDLPLLLWDLPRGGSAPARWRWHKLLTDCFEIGFLKPYGDWCVKNHLGFTGHLMEEPTLQSQTAATGDAMRCYESFTLPGIDMLCGNFEFTTVKQCASVKNQMGRSGMLSETYGVTGWDFDFRSHKLHGDWQAALGVTQRVLHLAWAGMAGESKRDYPATLNYQSPWYREYGGVETHFARVAEALTRGRPIVHLAVLHPIESFWLVYGSAASTSLRREQLDSDFQNLTKWLLFGGVDFDFISEALLPKLCQKSGAPLAVGQMQYDMVLVPNCETLRSTTLGILRAFQTAGGRLVFLGTVPKRVDAELSAAPAALAEKCEILPFNRQCVLEAAEPLREVSLRGADGRLTENFLYQLRQDGEVRWLFLAHGAEPPCRDVVESQEVTVTLRGRWSVQCWDTMSGEISTLPVRYLPQNKTRLHWKAYAYDSLLLRLTPAQQGDDAASAAESTKQTALGTEIPISEQVTVHLPEPNAMLLDFAEFALDGEPYRKKQEILRIDNILRKELRLPQRTDSVAQPWTVQAKPPVHKLRLRFAVQSDVRVENIRLTLEQPENVRLFCNGQEIPVHVNGWWVDHAIHTVPLPVLEPGRTVLEAELPFGEQTNLEWLYLLGDFGVRAVGAKAVLTAPIHSLTFGNIVPQGLPFYGGNLEYEIPFTLPQAGRVTAQAAHYRGHLMTFSLDGSVPQQVFLPPYVWHSSHLKAGSHVLRITLFGNRFNQFGPLHLFDSAWKYMGPGSWRSQGGQWSDEWQFRRTGILSRPVLTFFAE</sequence>
<dbReference type="PANTHER" id="PTHR36848:SF2">
    <property type="entry name" value="SECRETED PROTEIN"/>
    <property type="match status" value="1"/>
</dbReference>
<proteinExistence type="predicted"/>
<keyword evidence="2" id="KW-1185">Reference proteome</keyword>
<gene>
    <name evidence="1" type="ORF">H6X83_09970</name>
</gene>
<dbReference type="AlphaFoldDB" id="A0A7G9WF10"/>
<evidence type="ECO:0008006" key="3">
    <source>
        <dbReference type="Google" id="ProtNLM"/>
    </source>
</evidence>
<dbReference type="PANTHER" id="PTHR36848">
    <property type="entry name" value="DNA-BINDING PROTEIN (PUTATIVE SECRETED PROTEIN)-RELATED"/>
    <property type="match status" value="1"/>
</dbReference>
<dbReference type="InterPro" id="IPR053161">
    <property type="entry name" value="Ulvan_degrading_GH"/>
</dbReference>
<evidence type="ECO:0000313" key="2">
    <source>
        <dbReference type="Proteomes" id="UP000516046"/>
    </source>
</evidence>